<sequence>MLQKAALLAAGAGLLVGGAVAVSPARAAPTDDRATADLVEYFASETACEDAGVLRRQYQQWLNFRCQKGQDPTAPARSPRTAWFLVRLHGAEPTPEPAAPPKLPGTDAVSDILTEKVKPAIASGTNWFCDIVFKSPCV</sequence>
<gene>
    <name evidence="2" type="ORF">B0I29_102190</name>
</gene>
<dbReference type="AlphaFoldDB" id="A0A327ZJG0"/>
<dbReference type="EMBL" id="QLMJ01000002">
    <property type="protein sequence ID" value="RAK42365.1"/>
    <property type="molecule type" value="Genomic_DNA"/>
</dbReference>
<dbReference type="OrthoDB" id="9938546at2"/>
<keyword evidence="3" id="KW-1185">Reference proteome</keyword>
<organism evidence="2 3">
    <name type="scientific">Actinoplanes lutulentus</name>
    <dbReference type="NCBI Taxonomy" id="1287878"/>
    <lineage>
        <taxon>Bacteria</taxon>
        <taxon>Bacillati</taxon>
        <taxon>Actinomycetota</taxon>
        <taxon>Actinomycetes</taxon>
        <taxon>Micromonosporales</taxon>
        <taxon>Micromonosporaceae</taxon>
        <taxon>Actinoplanes</taxon>
    </lineage>
</organism>
<keyword evidence="1" id="KW-0732">Signal</keyword>
<proteinExistence type="predicted"/>
<feature type="signal peptide" evidence="1">
    <location>
        <begin position="1"/>
        <end position="27"/>
    </location>
</feature>
<reference evidence="2 3" key="1">
    <citation type="submission" date="2018-06" db="EMBL/GenBank/DDBJ databases">
        <title>Genomic Encyclopedia of Type Strains, Phase III (KMG-III): the genomes of soil and plant-associated and newly described type strains.</title>
        <authorList>
            <person name="Whitman W."/>
        </authorList>
    </citation>
    <scope>NUCLEOTIDE SEQUENCE [LARGE SCALE GENOMIC DNA]</scope>
    <source>
        <strain evidence="2 3">CGMCC 4.7090</strain>
    </source>
</reference>
<feature type="chain" id="PRO_5016316755" description="Secreted protein" evidence="1">
    <location>
        <begin position="28"/>
        <end position="138"/>
    </location>
</feature>
<evidence type="ECO:0000313" key="2">
    <source>
        <dbReference type="EMBL" id="RAK42365.1"/>
    </source>
</evidence>
<dbReference type="RefSeq" id="WP_111647534.1">
    <property type="nucleotide sequence ID" value="NZ_JACHWI010000003.1"/>
</dbReference>
<evidence type="ECO:0000256" key="1">
    <source>
        <dbReference type="SAM" id="SignalP"/>
    </source>
</evidence>
<dbReference type="Proteomes" id="UP000249341">
    <property type="component" value="Unassembled WGS sequence"/>
</dbReference>
<accession>A0A327ZJG0</accession>
<evidence type="ECO:0000313" key="3">
    <source>
        <dbReference type="Proteomes" id="UP000249341"/>
    </source>
</evidence>
<protein>
    <recommendedName>
        <fullName evidence="4">Secreted protein</fullName>
    </recommendedName>
</protein>
<name>A0A327ZJG0_9ACTN</name>
<evidence type="ECO:0008006" key="4">
    <source>
        <dbReference type="Google" id="ProtNLM"/>
    </source>
</evidence>
<comment type="caution">
    <text evidence="2">The sequence shown here is derived from an EMBL/GenBank/DDBJ whole genome shotgun (WGS) entry which is preliminary data.</text>
</comment>